<comment type="caution">
    <text evidence="4">The sequence shown here is derived from an EMBL/GenBank/DDBJ whole genome shotgun (WGS) entry which is preliminary data.</text>
</comment>
<dbReference type="SUPFAM" id="SSF55347">
    <property type="entry name" value="Glyceraldehyde-3-phosphate dehydrogenase-like, C-terminal domain"/>
    <property type="match status" value="1"/>
</dbReference>
<organism evidence="4 5">
    <name type="scientific">Oligosphaera ethanolica</name>
    <dbReference type="NCBI Taxonomy" id="760260"/>
    <lineage>
        <taxon>Bacteria</taxon>
        <taxon>Pseudomonadati</taxon>
        <taxon>Lentisphaerota</taxon>
        <taxon>Oligosphaeria</taxon>
        <taxon>Oligosphaerales</taxon>
        <taxon>Oligosphaeraceae</taxon>
        <taxon>Oligosphaera</taxon>
    </lineage>
</organism>
<dbReference type="Gene3D" id="3.40.50.720">
    <property type="entry name" value="NAD(P)-binding Rossmann-like Domain"/>
    <property type="match status" value="1"/>
</dbReference>
<dbReference type="Pfam" id="PF01408">
    <property type="entry name" value="GFO_IDH_MocA"/>
    <property type="match status" value="1"/>
</dbReference>
<dbReference type="GO" id="GO:0000166">
    <property type="term" value="F:nucleotide binding"/>
    <property type="evidence" value="ECO:0007669"/>
    <property type="project" value="InterPro"/>
</dbReference>
<dbReference type="GO" id="GO:0016491">
    <property type="term" value="F:oxidoreductase activity"/>
    <property type="evidence" value="ECO:0007669"/>
    <property type="project" value="UniProtKB-KW"/>
</dbReference>
<dbReference type="PANTHER" id="PTHR43818:SF11">
    <property type="entry name" value="BCDNA.GH03377"/>
    <property type="match status" value="1"/>
</dbReference>
<dbReference type="InterPro" id="IPR000683">
    <property type="entry name" value="Gfo/Idh/MocA-like_OxRdtase_N"/>
</dbReference>
<evidence type="ECO:0000256" key="1">
    <source>
        <dbReference type="ARBA" id="ARBA00023002"/>
    </source>
</evidence>
<dbReference type="InterPro" id="IPR036291">
    <property type="entry name" value="NAD(P)-bd_dom_sf"/>
</dbReference>
<dbReference type="Proteomes" id="UP001238163">
    <property type="component" value="Unassembled WGS sequence"/>
</dbReference>
<dbReference type="InterPro" id="IPR050463">
    <property type="entry name" value="Gfo/Idh/MocA_oxidrdct_glycsds"/>
</dbReference>
<feature type="domain" description="GFO/IDH/MocA-like oxidoreductase" evidence="3">
    <location>
        <begin position="130"/>
        <end position="270"/>
    </location>
</feature>
<dbReference type="EMBL" id="JAUSVL010000001">
    <property type="protein sequence ID" value="MDQ0290499.1"/>
    <property type="molecule type" value="Genomic_DNA"/>
</dbReference>
<keyword evidence="1" id="KW-0560">Oxidoreductase</keyword>
<feature type="domain" description="Gfo/Idh/MocA-like oxidoreductase N-terminal" evidence="2">
    <location>
        <begin position="5"/>
        <end position="117"/>
    </location>
</feature>
<accession>A0AAE4ANP9</accession>
<dbReference type="Gene3D" id="3.30.360.10">
    <property type="entry name" value="Dihydrodipicolinate Reductase, domain 2"/>
    <property type="match status" value="1"/>
</dbReference>
<dbReference type="PANTHER" id="PTHR43818">
    <property type="entry name" value="BCDNA.GH03377"/>
    <property type="match status" value="1"/>
</dbReference>
<dbReference type="RefSeq" id="WP_307262074.1">
    <property type="nucleotide sequence ID" value="NZ_JAUSVL010000001.1"/>
</dbReference>
<gene>
    <name evidence="4" type="ORF">J3R75_002606</name>
</gene>
<reference evidence="4" key="1">
    <citation type="submission" date="2023-07" db="EMBL/GenBank/DDBJ databases">
        <title>Genomic Encyclopedia of Type Strains, Phase IV (KMG-IV): sequencing the most valuable type-strain genomes for metagenomic binning, comparative biology and taxonomic classification.</title>
        <authorList>
            <person name="Goeker M."/>
        </authorList>
    </citation>
    <scope>NUCLEOTIDE SEQUENCE</scope>
    <source>
        <strain evidence="4">DSM 24202</strain>
    </source>
</reference>
<evidence type="ECO:0000259" key="3">
    <source>
        <dbReference type="Pfam" id="PF22725"/>
    </source>
</evidence>
<dbReference type="InterPro" id="IPR055170">
    <property type="entry name" value="GFO_IDH_MocA-like_dom"/>
</dbReference>
<evidence type="ECO:0000313" key="4">
    <source>
        <dbReference type="EMBL" id="MDQ0290499.1"/>
    </source>
</evidence>
<name>A0AAE4ANP9_9BACT</name>
<protein>
    <submittedName>
        <fullName evidence="4">Dehydrogenase</fullName>
    </submittedName>
</protein>
<dbReference type="Pfam" id="PF22725">
    <property type="entry name" value="GFO_IDH_MocA_C3"/>
    <property type="match status" value="1"/>
</dbReference>
<evidence type="ECO:0000259" key="2">
    <source>
        <dbReference type="Pfam" id="PF01408"/>
    </source>
</evidence>
<proteinExistence type="predicted"/>
<dbReference type="AlphaFoldDB" id="A0AAE4ANP9"/>
<keyword evidence="5" id="KW-1185">Reference proteome</keyword>
<evidence type="ECO:0000313" key="5">
    <source>
        <dbReference type="Proteomes" id="UP001238163"/>
    </source>
</evidence>
<dbReference type="SUPFAM" id="SSF51735">
    <property type="entry name" value="NAD(P)-binding Rossmann-fold domains"/>
    <property type="match status" value="1"/>
</dbReference>
<sequence>MKKTKVGIVGCGMISDTYFKASQKFNMIEVVACADIIPARAEKKTELYGVPNMTNDALFAMPEIEIVINLTPPQVHSKIATDTLNAGKHAYSEKPFGVDSDDAAKVIALGKAKNLRVGCAPDTFLGAGQQTARKILDDGWIGKPLCGTAIVMGRGPEKWPQAPFFYDYGAGPMLDLGPYYMTALVNLLGPAKSVTAVTTKGFDFRTYGPEVAEQYQDKYKPFDKYPVTVTTHLTGVVEFVCGAVITVVASFDVYKHGHRPIEIYGTEGSMQVPDPNTFGGPVTVCRKGQKEWQEVPLSHVYADNSRSIGAADMAIALRNNRPHRVNGDLANHVLDIMLSFDKSSKAGQKIELGTTCQRPKALPLGLEVGELDD</sequence>